<dbReference type="RefSeq" id="WP_054659918.1">
    <property type="nucleotide sequence ID" value="NZ_AZCX01000009.1"/>
</dbReference>
<proteinExistence type="predicted"/>
<dbReference type="STRING" id="1302272.FC96_GL002540"/>
<sequence>MSDRAMIDPEKFALGFANSNLAAGAEPSEVVAEAKKYLLSYLTAYYLVADFNGIESQNFNSPEEKPFKDLTFDELIDRVSQLNKY</sequence>
<gene>
    <name evidence="1" type="ORF">FC96_GL002540</name>
</gene>
<dbReference type="AlphaFoldDB" id="A0A0R1HL33"/>
<evidence type="ECO:0000313" key="1">
    <source>
        <dbReference type="EMBL" id="KRK47421.1"/>
    </source>
</evidence>
<organism evidence="1 2">
    <name type="scientific">Secundilactobacillus kimchicus JCM 15530</name>
    <dbReference type="NCBI Taxonomy" id="1302272"/>
    <lineage>
        <taxon>Bacteria</taxon>
        <taxon>Bacillati</taxon>
        <taxon>Bacillota</taxon>
        <taxon>Bacilli</taxon>
        <taxon>Lactobacillales</taxon>
        <taxon>Lactobacillaceae</taxon>
        <taxon>Secundilactobacillus</taxon>
    </lineage>
</organism>
<reference evidence="1 2" key="1">
    <citation type="journal article" date="2015" name="Genome Announc.">
        <title>Expanding the biotechnology potential of lactobacilli through comparative genomics of 213 strains and associated genera.</title>
        <authorList>
            <person name="Sun Z."/>
            <person name="Harris H.M."/>
            <person name="McCann A."/>
            <person name="Guo C."/>
            <person name="Argimon S."/>
            <person name="Zhang W."/>
            <person name="Yang X."/>
            <person name="Jeffery I.B."/>
            <person name="Cooney J.C."/>
            <person name="Kagawa T.F."/>
            <person name="Liu W."/>
            <person name="Song Y."/>
            <person name="Salvetti E."/>
            <person name="Wrobel A."/>
            <person name="Rasinkangas P."/>
            <person name="Parkhill J."/>
            <person name="Rea M.C."/>
            <person name="O'Sullivan O."/>
            <person name="Ritari J."/>
            <person name="Douillard F.P."/>
            <person name="Paul Ross R."/>
            <person name="Yang R."/>
            <person name="Briner A.E."/>
            <person name="Felis G.E."/>
            <person name="de Vos W.M."/>
            <person name="Barrangou R."/>
            <person name="Klaenhammer T.R."/>
            <person name="Caufield P.W."/>
            <person name="Cui Y."/>
            <person name="Zhang H."/>
            <person name="O'Toole P.W."/>
        </authorList>
    </citation>
    <scope>NUCLEOTIDE SEQUENCE [LARGE SCALE GENOMIC DNA]</scope>
    <source>
        <strain evidence="1 2">JCM 15530</strain>
    </source>
</reference>
<evidence type="ECO:0000313" key="2">
    <source>
        <dbReference type="Proteomes" id="UP000050911"/>
    </source>
</evidence>
<protein>
    <submittedName>
        <fullName evidence="1">Uncharacterized protein</fullName>
    </submittedName>
</protein>
<dbReference type="OrthoDB" id="2412875at2"/>
<keyword evidence="2" id="KW-1185">Reference proteome</keyword>
<accession>A0A0R1HL33</accession>
<dbReference type="PATRIC" id="fig|1302272.5.peg.2590"/>
<name>A0A0R1HL33_9LACO</name>
<comment type="caution">
    <text evidence="1">The sequence shown here is derived from an EMBL/GenBank/DDBJ whole genome shotgun (WGS) entry which is preliminary data.</text>
</comment>
<dbReference type="EMBL" id="AZCX01000009">
    <property type="protein sequence ID" value="KRK47421.1"/>
    <property type="molecule type" value="Genomic_DNA"/>
</dbReference>
<dbReference type="Proteomes" id="UP000050911">
    <property type="component" value="Unassembled WGS sequence"/>
</dbReference>